<keyword evidence="2" id="KW-1185">Reference proteome</keyword>
<dbReference type="EMBL" id="FNIX01000008">
    <property type="protein sequence ID" value="SDP41702.1"/>
    <property type="molecule type" value="Genomic_DNA"/>
</dbReference>
<name>A0A1H0SIQ7_9PSEU</name>
<gene>
    <name evidence="1" type="ORF">SAMN05421507_10897</name>
</gene>
<dbReference type="STRING" id="641025.SAMN05421507_10897"/>
<dbReference type="RefSeq" id="WP_090099375.1">
    <property type="nucleotide sequence ID" value="NZ_FNIX01000008.1"/>
</dbReference>
<dbReference type="AlphaFoldDB" id="A0A1H0SIQ7"/>
<sequence length="178" mass="19716">MNIAHAKMRSGRYREAISVIKSISGFEDADTPVSQIAFQLDVLSDAHERLGEYDESVAVHEREITVLREQEIFGGAHAAFLDETISLSMFTLARSLFLAGRHDRAASVQRDAFLRLRSFLAAPKSGSDFWALESGRLDQLLCSIDVLLADGLPDATWFMEGIRVFDAVTTAARSLDHT</sequence>
<evidence type="ECO:0000313" key="2">
    <source>
        <dbReference type="Proteomes" id="UP000199691"/>
    </source>
</evidence>
<dbReference type="InterPro" id="IPR019734">
    <property type="entry name" value="TPR_rpt"/>
</dbReference>
<proteinExistence type="predicted"/>
<protein>
    <submittedName>
        <fullName evidence="1">Tetratricopeptide repeat-containing protein</fullName>
    </submittedName>
</protein>
<dbReference type="InterPro" id="IPR011990">
    <property type="entry name" value="TPR-like_helical_dom_sf"/>
</dbReference>
<evidence type="ECO:0000313" key="1">
    <source>
        <dbReference type="EMBL" id="SDP41702.1"/>
    </source>
</evidence>
<reference evidence="2" key="1">
    <citation type="submission" date="2016-10" db="EMBL/GenBank/DDBJ databases">
        <authorList>
            <person name="Varghese N."/>
            <person name="Submissions S."/>
        </authorList>
    </citation>
    <scope>NUCLEOTIDE SEQUENCE [LARGE SCALE GENOMIC DNA]</scope>
    <source>
        <strain evidence="2">CGMCC 4.6609</strain>
    </source>
</reference>
<organism evidence="1 2">
    <name type="scientific">Lentzea jiangxiensis</name>
    <dbReference type="NCBI Taxonomy" id="641025"/>
    <lineage>
        <taxon>Bacteria</taxon>
        <taxon>Bacillati</taxon>
        <taxon>Actinomycetota</taxon>
        <taxon>Actinomycetes</taxon>
        <taxon>Pseudonocardiales</taxon>
        <taxon>Pseudonocardiaceae</taxon>
        <taxon>Lentzea</taxon>
    </lineage>
</organism>
<dbReference type="Proteomes" id="UP000199691">
    <property type="component" value="Unassembled WGS sequence"/>
</dbReference>
<dbReference type="Pfam" id="PF13176">
    <property type="entry name" value="TPR_7"/>
    <property type="match status" value="1"/>
</dbReference>
<dbReference type="SUPFAM" id="SSF48452">
    <property type="entry name" value="TPR-like"/>
    <property type="match status" value="1"/>
</dbReference>
<accession>A0A1H0SIQ7</accession>